<keyword evidence="8" id="KW-1185">Reference proteome</keyword>
<feature type="DNA-binding region" description="H-T-H motif" evidence="4">
    <location>
        <begin position="32"/>
        <end position="51"/>
    </location>
</feature>
<protein>
    <submittedName>
        <fullName evidence="7">TetR/AcrR family transcriptional repressor of nem operon</fullName>
    </submittedName>
</protein>
<evidence type="ECO:0000313" key="8">
    <source>
        <dbReference type="Proteomes" id="UP000781958"/>
    </source>
</evidence>
<evidence type="ECO:0000256" key="5">
    <source>
        <dbReference type="SAM" id="MobiDB-lite"/>
    </source>
</evidence>
<dbReference type="SUPFAM" id="SSF46689">
    <property type="entry name" value="Homeodomain-like"/>
    <property type="match status" value="1"/>
</dbReference>
<dbReference type="PANTHER" id="PTHR47506:SF7">
    <property type="entry name" value="TRANSCRIPTIONAL REGULATORY PROTEIN"/>
    <property type="match status" value="1"/>
</dbReference>
<keyword evidence="3" id="KW-0804">Transcription</keyword>
<comment type="caution">
    <text evidence="7">The sequence shown here is derived from an EMBL/GenBank/DDBJ whole genome shotgun (WGS) entry which is preliminary data.</text>
</comment>
<dbReference type="PROSITE" id="PS50977">
    <property type="entry name" value="HTH_TETR_2"/>
    <property type="match status" value="1"/>
</dbReference>
<dbReference type="Pfam" id="PF21993">
    <property type="entry name" value="TetR_C_13_2"/>
    <property type="match status" value="1"/>
</dbReference>
<sequence length="210" mass="22381">MRVSREKAAENRRRIVDVAGALFREKGFNGIGVADLMKEAGLTHGGFYGHFASKDDLAAEACATAMSGAAERWATLAEEKPAEALATLTGNYLSARHRDNITRGCPIATLGGDVVRQPEPVRRAFTDGLRPFIDVLTRLLPGETEEERRAEALAALSEMVGAVILARAVDDPELSDAILAAAANHGPAVPLAERKPVGKRRSKAETTPDA</sequence>
<dbReference type="SUPFAM" id="SSF48498">
    <property type="entry name" value="Tetracyclin repressor-like, C-terminal domain"/>
    <property type="match status" value="1"/>
</dbReference>
<evidence type="ECO:0000259" key="6">
    <source>
        <dbReference type="PROSITE" id="PS50977"/>
    </source>
</evidence>
<dbReference type="Proteomes" id="UP000781958">
    <property type="component" value="Unassembled WGS sequence"/>
</dbReference>
<dbReference type="InterPro" id="IPR036271">
    <property type="entry name" value="Tet_transcr_reg_TetR-rel_C_sf"/>
</dbReference>
<dbReference type="Pfam" id="PF00440">
    <property type="entry name" value="TetR_N"/>
    <property type="match status" value="1"/>
</dbReference>
<dbReference type="InterPro" id="IPR009057">
    <property type="entry name" value="Homeodomain-like_sf"/>
</dbReference>
<evidence type="ECO:0000256" key="2">
    <source>
        <dbReference type="ARBA" id="ARBA00023125"/>
    </source>
</evidence>
<dbReference type="EMBL" id="JAGINP010000032">
    <property type="protein sequence ID" value="MBP2296533.1"/>
    <property type="molecule type" value="Genomic_DNA"/>
</dbReference>
<feature type="region of interest" description="Disordered" evidence="5">
    <location>
        <begin position="190"/>
        <end position="210"/>
    </location>
</feature>
<gene>
    <name evidence="7" type="ORF">J2851_006351</name>
</gene>
<reference evidence="7 8" key="1">
    <citation type="submission" date="2021-03" db="EMBL/GenBank/DDBJ databases">
        <title>Genomic Encyclopedia of Type Strains, Phase III (KMG-III): the genomes of soil and plant-associated and newly described type strains.</title>
        <authorList>
            <person name="Whitman W."/>
        </authorList>
    </citation>
    <scope>NUCLEOTIDE SEQUENCE [LARGE SCALE GENOMIC DNA]</scope>
    <source>
        <strain evidence="7 8">IMMIB AFH-6</strain>
    </source>
</reference>
<dbReference type="PRINTS" id="PR00455">
    <property type="entry name" value="HTHTETR"/>
</dbReference>
<dbReference type="InterPro" id="IPR001647">
    <property type="entry name" value="HTH_TetR"/>
</dbReference>
<evidence type="ECO:0000256" key="1">
    <source>
        <dbReference type="ARBA" id="ARBA00023015"/>
    </source>
</evidence>
<dbReference type="Gene3D" id="1.10.10.60">
    <property type="entry name" value="Homeodomain-like"/>
    <property type="match status" value="1"/>
</dbReference>
<keyword evidence="1" id="KW-0805">Transcription regulation</keyword>
<dbReference type="PANTHER" id="PTHR47506">
    <property type="entry name" value="TRANSCRIPTIONAL REGULATORY PROTEIN"/>
    <property type="match status" value="1"/>
</dbReference>
<accession>A0ABS4SVD7</accession>
<dbReference type="InterPro" id="IPR054156">
    <property type="entry name" value="YxaF_TetR_C"/>
</dbReference>
<proteinExistence type="predicted"/>
<name>A0ABS4SVD7_9PROT</name>
<keyword evidence="2 4" id="KW-0238">DNA-binding</keyword>
<evidence type="ECO:0000256" key="3">
    <source>
        <dbReference type="ARBA" id="ARBA00023163"/>
    </source>
</evidence>
<dbReference type="Gene3D" id="1.10.357.10">
    <property type="entry name" value="Tetracycline Repressor, domain 2"/>
    <property type="match status" value="1"/>
</dbReference>
<evidence type="ECO:0000256" key="4">
    <source>
        <dbReference type="PROSITE-ProRule" id="PRU00335"/>
    </source>
</evidence>
<dbReference type="RefSeq" id="WP_209771819.1">
    <property type="nucleotide sequence ID" value="NZ_JAGINP010000032.1"/>
</dbReference>
<evidence type="ECO:0000313" key="7">
    <source>
        <dbReference type="EMBL" id="MBP2296533.1"/>
    </source>
</evidence>
<feature type="domain" description="HTH tetR-type" evidence="6">
    <location>
        <begin position="9"/>
        <end position="69"/>
    </location>
</feature>
<organism evidence="7 8">
    <name type="scientific">Azospirillum rugosum</name>
    <dbReference type="NCBI Taxonomy" id="416170"/>
    <lineage>
        <taxon>Bacteria</taxon>
        <taxon>Pseudomonadati</taxon>
        <taxon>Pseudomonadota</taxon>
        <taxon>Alphaproteobacteria</taxon>
        <taxon>Rhodospirillales</taxon>
        <taxon>Azospirillaceae</taxon>
        <taxon>Azospirillum</taxon>
    </lineage>
</organism>